<dbReference type="Gene3D" id="3.40.50.11440">
    <property type="match status" value="1"/>
</dbReference>
<dbReference type="RefSeq" id="WP_146453061.1">
    <property type="nucleotide sequence ID" value="NZ_SJPS01000013.1"/>
</dbReference>
<evidence type="ECO:0000313" key="3">
    <source>
        <dbReference type="Proteomes" id="UP000318437"/>
    </source>
</evidence>
<feature type="domain" description="LarA-like N-terminal" evidence="1">
    <location>
        <begin position="26"/>
        <end position="179"/>
    </location>
</feature>
<evidence type="ECO:0000259" key="1">
    <source>
        <dbReference type="Pfam" id="PF09861"/>
    </source>
</evidence>
<protein>
    <recommendedName>
        <fullName evidence="1">LarA-like N-terminal domain-containing protein</fullName>
    </recommendedName>
</protein>
<dbReference type="PANTHER" id="PTHR33171:SF17">
    <property type="entry name" value="LARA-LIKE N-TERMINAL DOMAIN-CONTAINING PROTEIN"/>
    <property type="match status" value="1"/>
</dbReference>
<comment type="caution">
    <text evidence="2">The sequence shown here is derived from an EMBL/GenBank/DDBJ whole genome shotgun (WGS) entry which is preliminary data.</text>
</comment>
<dbReference type="Proteomes" id="UP000318437">
    <property type="component" value="Unassembled WGS sequence"/>
</dbReference>
<dbReference type="InterPro" id="IPR043166">
    <property type="entry name" value="LarA-like_C"/>
</dbReference>
<dbReference type="InterPro" id="IPR018657">
    <property type="entry name" value="LarA-like_N"/>
</dbReference>
<dbReference type="Pfam" id="PF09861">
    <property type="entry name" value="Lar_N"/>
    <property type="match status" value="1"/>
</dbReference>
<sequence>MLYFCTGSATTELSDAEIRSALFEIYDLLGPRKRVIAVPPDFTRFNSRAGLLTCLSHEYYGDSLVDVLPALGTHFEMPAWQKEKMFPGVPDELFRYHNWRTDVETIGTVPAEYVTEATDGIYSEPWPCQLNQLISQGNHDLILSLGQVVPHEVIGMANYNKNLFVGTGGMRGINESHYIGAVYGIERILGRADNPLRKILNYAQDHFCQHLPLLYVLTVVGYNDQRQLVVRGLYIGDDVECFERASELSLEVNFEMVAEPLKKVVVYLDPDEFHSTWLGNKAIYRTRMAIADGGELIVLAPSVRTFGEDPQIDLLIRKYGYRTTPEVLKFVEANEDLRENLSAAAHLIHGSSEGRFKVTYCPGELSREEIEGVGYEFGDLAEQSSRYPVSEMTDGMQTIEGESVFYISNPALGLWAHQSRMG</sequence>
<organism evidence="2 3">
    <name type="scientific">Bythopirellula polymerisocia</name>
    <dbReference type="NCBI Taxonomy" id="2528003"/>
    <lineage>
        <taxon>Bacteria</taxon>
        <taxon>Pseudomonadati</taxon>
        <taxon>Planctomycetota</taxon>
        <taxon>Planctomycetia</taxon>
        <taxon>Pirellulales</taxon>
        <taxon>Lacipirellulaceae</taxon>
        <taxon>Bythopirellula</taxon>
    </lineage>
</organism>
<evidence type="ECO:0000313" key="2">
    <source>
        <dbReference type="EMBL" id="TWU20798.1"/>
    </source>
</evidence>
<keyword evidence="3" id="KW-1185">Reference proteome</keyword>
<accession>A0A5C6C9G6</accession>
<proteinExistence type="predicted"/>
<dbReference type="EMBL" id="SJPS01000013">
    <property type="protein sequence ID" value="TWU20798.1"/>
    <property type="molecule type" value="Genomic_DNA"/>
</dbReference>
<dbReference type="GO" id="GO:0050043">
    <property type="term" value="F:lactate racemase activity"/>
    <property type="evidence" value="ECO:0007669"/>
    <property type="project" value="InterPro"/>
</dbReference>
<reference evidence="2 3" key="1">
    <citation type="submission" date="2019-02" db="EMBL/GenBank/DDBJ databases">
        <title>Deep-cultivation of Planctomycetes and their phenomic and genomic characterization uncovers novel biology.</title>
        <authorList>
            <person name="Wiegand S."/>
            <person name="Jogler M."/>
            <person name="Boedeker C."/>
            <person name="Pinto D."/>
            <person name="Vollmers J."/>
            <person name="Rivas-Marin E."/>
            <person name="Kohn T."/>
            <person name="Peeters S.H."/>
            <person name="Heuer A."/>
            <person name="Rast P."/>
            <person name="Oberbeckmann S."/>
            <person name="Bunk B."/>
            <person name="Jeske O."/>
            <person name="Meyerdierks A."/>
            <person name="Storesund J.E."/>
            <person name="Kallscheuer N."/>
            <person name="Luecker S."/>
            <person name="Lage O.M."/>
            <person name="Pohl T."/>
            <person name="Merkel B.J."/>
            <person name="Hornburger P."/>
            <person name="Mueller R.-W."/>
            <person name="Bruemmer F."/>
            <person name="Labrenz M."/>
            <person name="Spormann A.M."/>
            <person name="Op Den Camp H."/>
            <person name="Overmann J."/>
            <person name="Amann R."/>
            <person name="Jetten M.S.M."/>
            <person name="Mascher T."/>
            <person name="Medema M.H."/>
            <person name="Devos D.P."/>
            <person name="Kaster A.-K."/>
            <person name="Ovreas L."/>
            <person name="Rohde M."/>
            <person name="Galperin M.Y."/>
            <person name="Jogler C."/>
        </authorList>
    </citation>
    <scope>NUCLEOTIDE SEQUENCE [LARGE SCALE GENOMIC DNA]</scope>
    <source>
        <strain evidence="2 3">Pla144</strain>
    </source>
</reference>
<dbReference type="AlphaFoldDB" id="A0A5C6C9G6"/>
<dbReference type="InterPro" id="IPR048068">
    <property type="entry name" value="LarA-like"/>
</dbReference>
<gene>
    <name evidence="2" type="ORF">Pla144_48500</name>
</gene>
<dbReference type="Gene3D" id="3.90.226.30">
    <property type="match status" value="1"/>
</dbReference>
<dbReference type="OrthoDB" id="9770545at2"/>
<dbReference type="PANTHER" id="PTHR33171">
    <property type="entry name" value="LAR_N DOMAIN-CONTAINING PROTEIN"/>
    <property type="match status" value="1"/>
</dbReference>
<name>A0A5C6C9G6_9BACT</name>